<keyword evidence="5" id="KW-0472">Membrane</keyword>
<comment type="similarity">
    <text evidence="2">Belongs to the nematode receptor-like protein srd family.</text>
</comment>
<sequence>MRRSMTLVLFIHYAVGVCSIVFNIGVLIIVAKRTPKQYRINAYLIFEECVFLLISSICNLISMQRLIPIPYTTIFGSLGVCTRVSAHFCYYFHILTVGAFACSFFMATFQLLFRKTSLTSSEPTITLRQRYSMDSITLSGGWCFPTAICALGIHINAAVHETDSSELEKIVNATFPEFIED</sequence>
<organism evidence="6 7">
    <name type="scientific">Pristionchus pacificus</name>
    <name type="common">Parasitic nematode worm</name>
    <dbReference type="NCBI Taxonomy" id="54126"/>
    <lineage>
        <taxon>Eukaryota</taxon>
        <taxon>Metazoa</taxon>
        <taxon>Ecdysozoa</taxon>
        <taxon>Nematoda</taxon>
        <taxon>Chromadorea</taxon>
        <taxon>Rhabditida</taxon>
        <taxon>Rhabditina</taxon>
        <taxon>Diplogasteromorpha</taxon>
        <taxon>Diplogasteroidea</taxon>
        <taxon>Neodiplogasteridae</taxon>
        <taxon>Pristionchus</taxon>
    </lineage>
</organism>
<dbReference type="PANTHER" id="PTHR22945">
    <property type="entry name" value="SERPENTINE RECEPTOR, CLASS D DELTA"/>
    <property type="match status" value="1"/>
</dbReference>
<proteinExistence type="inferred from homology"/>
<keyword evidence="7" id="KW-1185">Reference proteome</keyword>
<dbReference type="EnsemblMetazoa" id="PPA34689.1">
    <property type="protein sequence ID" value="PPA34689.1"/>
    <property type="gene ID" value="WBGene00273058"/>
</dbReference>
<dbReference type="PANTHER" id="PTHR22945:SF40">
    <property type="entry name" value="SERPENTINE RECEPTOR, CLASS D (DELTA)-RELATED"/>
    <property type="match status" value="1"/>
</dbReference>
<dbReference type="InterPro" id="IPR019421">
    <property type="entry name" value="7TM_GPCR_serpentine_rcpt_Srd"/>
</dbReference>
<evidence type="ECO:0000256" key="5">
    <source>
        <dbReference type="ARBA" id="ARBA00023136"/>
    </source>
</evidence>
<evidence type="ECO:0000313" key="6">
    <source>
        <dbReference type="EnsemblMetazoa" id="PPA34689.1"/>
    </source>
</evidence>
<keyword evidence="3" id="KW-0812">Transmembrane</keyword>
<evidence type="ECO:0000313" key="7">
    <source>
        <dbReference type="Proteomes" id="UP000005239"/>
    </source>
</evidence>
<name>A0A2A6C592_PRIPA</name>
<accession>A0A8R1UNK4</accession>
<evidence type="ECO:0000256" key="1">
    <source>
        <dbReference type="ARBA" id="ARBA00004141"/>
    </source>
</evidence>
<dbReference type="AlphaFoldDB" id="A0A2A6C592"/>
<evidence type="ECO:0000256" key="4">
    <source>
        <dbReference type="ARBA" id="ARBA00022989"/>
    </source>
</evidence>
<reference evidence="7" key="1">
    <citation type="journal article" date="2008" name="Nat. Genet.">
        <title>The Pristionchus pacificus genome provides a unique perspective on nematode lifestyle and parasitism.</title>
        <authorList>
            <person name="Dieterich C."/>
            <person name="Clifton S.W."/>
            <person name="Schuster L.N."/>
            <person name="Chinwalla A."/>
            <person name="Delehaunty K."/>
            <person name="Dinkelacker I."/>
            <person name="Fulton L."/>
            <person name="Fulton R."/>
            <person name="Godfrey J."/>
            <person name="Minx P."/>
            <person name="Mitreva M."/>
            <person name="Roeseler W."/>
            <person name="Tian H."/>
            <person name="Witte H."/>
            <person name="Yang S.P."/>
            <person name="Wilson R.K."/>
            <person name="Sommer R.J."/>
        </authorList>
    </citation>
    <scope>NUCLEOTIDE SEQUENCE [LARGE SCALE GENOMIC DNA]</scope>
    <source>
        <strain evidence="7">PS312</strain>
    </source>
</reference>
<dbReference type="Proteomes" id="UP000005239">
    <property type="component" value="Unassembled WGS sequence"/>
</dbReference>
<evidence type="ECO:0000256" key="3">
    <source>
        <dbReference type="ARBA" id="ARBA00022692"/>
    </source>
</evidence>
<keyword evidence="4" id="KW-1133">Transmembrane helix</keyword>
<reference evidence="6" key="2">
    <citation type="submission" date="2022-06" db="UniProtKB">
        <authorList>
            <consortium name="EnsemblMetazoa"/>
        </authorList>
    </citation>
    <scope>IDENTIFICATION</scope>
    <source>
        <strain evidence="6">PS312</strain>
    </source>
</reference>
<dbReference type="GO" id="GO:0016020">
    <property type="term" value="C:membrane"/>
    <property type="evidence" value="ECO:0007669"/>
    <property type="project" value="UniProtKB-SubCell"/>
</dbReference>
<dbReference type="OrthoDB" id="5796084at2759"/>
<dbReference type="InterPro" id="IPR050920">
    <property type="entry name" value="Nematode_rcpt-like_delta"/>
</dbReference>
<protein>
    <submittedName>
        <fullName evidence="6">G protein-coupled receptor</fullName>
    </submittedName>
</protein>
<evidence type="ECO:0000256" key="2">
    <source>
        <dbReference type="ARBA" id="ARBA00009166"/>
    </source>
</evidence>
<dbReference type="Pfam" id="PF10317">
    <property type="entry name" value="7TM_GPCR_Srd"/>
    <property type="match status" value="1"/>
</dbReference>
<comment type="subcellular location">
    <subcellularLocation>
        <location evidence="1">Membrane</location>
        <topology evidence="1">Multi-pass membrane protein</topology>
    </subcellularLocation>
</comment>
<accession>A0A2A6C592</accession>
<gene>
    <name evidence="6" type="primary">WBGene00273058</name>
</gene>